<sequence>MSKLKSLVREAIEEIKPYVPGKPIEEVERELGITNVIKLASNENPLGPSPEAVEAMRNMAEKVHMYPDGNCYYLKRRLASMFGLTKNNFIIGNGSDEILKLIAETFIKEGDEAIIANPTFSEYTFATQLMGGKCVYVDLKDFRYDLPAMADRITDRTKLIFVCNPNNPTGTIVTASEVEDFMRRVPEEVIVVFDEAYWEYVTSEDYPDTLEYVKKGKKNVIILRTFSKVYGLAGLRIGYGMANSELIEWINRAREPFNVNSIAQAAALAALEDQVHVRKSININNESKEWLYRKLEEIGLSYVPTEANFMLINVKHDSRQVFQKLLERGVIVRTGDIFGLDQYIRVTIGTLNQNERFIEALQEVLKELEQ</sequence>
<dbReference type="RefSeq" id="WP_192868027.1">
    <property type="nucleotide sequence ID" value="NZ_BDGJ01000010.1"/>
</dbReference>
<dbReference type="InterPro" id="IPR015422">
    <property type="entry name" value="PyrdxlP-dep_Trfase_small"/>
</dbReference>
<comment type="caution">
    <text evidence="8">The sequence shown here is derived from an EMBL/GenBank/DDBJ whole genome shotgun (WGS) entry which is preliminary data.</text>
</comment>
<dbReference type="NCBIfam" id="TIGR01141">
    <property type="entry name" value="hisC"/>
    <property type="match status" value="1"/>
</dbReference>
<gene>
    <name evidence="6" type="primary">hisC</name>
    <name evidence="8" type="ORF">KKC1_04280</name>
</gene>
<dbReference type="PANTHER" id="PTHR43643">
    <property type="entry name" value="HISTIDINOL-PHOSPHATE AMINOTRANSFERASE 2"/>
    <property type="match status" value="1"/>
</dbReference>
<dbReference type="EC" id="2.6.1.9" evidence="6"/>
<dbReference type="GO" id="GO:0030170">
    <property type="term" value="F:pyridoxal phosphate binding"/>
    <property type="evidence" value="ECO:0007669"/>
    <property type="project" value="InterPro"/>
</dbReference>
<evidence type="ECO:0000256" key="1">
    <source>
        <dbReference type="ARBA" id="ARBA00001933"/>
    </source>
</evidence>
<reference evidence="9" key="1">
    <citation type="journal article" date="2017" name="Appl. Environ. Microbiol.">
        <title>Genomic analysis of Calderihabitans maritimus KKC1, a thermophilic hydrogenogenic carboxydotrophic bacterium isolated from marine sediment.</title>
        <authorList>
            <person name="Omae K."/>
            <person name="Yoneda Y."/>
            <person name="Fukuyama Y."/>
            <person name="Yoshida T."/>
            <person name="Sako Y."/>
        </authorList>
    </citation>
    <scope>NUCLEOTIDE SEQUENCE [LARGE SCALE GENOMIC DNA]</scope>
    <source>
        <strain evidence="9">KKC1</strain>
    </source>
</reference>
<dbReference type="SUPFAM" id="SSF53383">
    <property type="entry name" value="PLP-dependent transferases"/>
    <property type="match status" value="1"/>
</dbReference>
<dbReference type="GO" id="GO:0000105">
    <property type="term" value="P:L-histidine biosynthetic process"/>
    <property type="evidence" value="ECO:0007669"/>
    <property type="project" value="UniProtKB-UniRule"/>
</dbReference>
<evidence type="ECO:0000256" key="4">
    <source>
        <dbReference type="ARBA" id="ARBA00022679"/>
    </source>
</evidence>
<evidence type="ECO:0000256" key="3">
    <source>
        <dbReference type="ARBA" id="ARBA00022576"/>
    </source>
</evidence>
<dbReference type="AlphaFoldDB" id="A0A1Z5HP07"/>
<feature type="domain" description="Aminotransferase class I/classII large" evidence="7">
    <location>
        <begin position="35"/>
        <end position="361"/>
    </location>
</feature>
<dbReference type="UniPathway" id="UPA00031">
    <property type="reaction ID" value="UER00012"/>
</dbReference>
<feature type="modified residue" description="N6-(pyridoxal phosphate)lysine" evidence="6">
    <location>
        <position position="228"/>
    </location>
</feature>
<evidence type="ECO:0000256" key="5">
    <source>
        <dbReference type="ARBA" id="ARBA00022898"/>
    </source>
</evidence>
<dbReference type="InterPro" id="IPR015421">
    <property type="entry name" value="PyrdxlP-dep_Trfase_major"/>
</dbReference>
<dbReference type="PANTHER" id="PTHR43643:SF3">
    <property type="entry name" value="HISTIDINOL-PHOSPHATE AMINOTRANSFERASE"/>
    <property type="match status" value="1"/>
</dbReference>
<dbReference type="InterPro" id="IPR015424">
    <property type="entry name" value="PyrdxlP-dep_Trfase"/>
</dbReference>
<comment type="catalytic activity">
    <reaction evidence="6">
        <text>L-histidinol phosphate + 2-oxoglutarate = 3-(imidazol-4-yl)-2-oxopropyl phosphate + L-glutamate</text>
        <dbReference type="Rhea" id="RHEA:23744"/>
        <dbReference type="ChEBI" id="CHEBI:16810"/>
        <dbReference type="ChEBI" id="CHEBI:29985"/>
        <dbReference type="ChEBI" id="CHEBI:57766"/>
        <dbReference type="ChEBI" id="CHEBI:57980"/>
        <dbReference type="EC" id="2.6.1.9"/>
    </reaction>
</comment>
<dbReference type="CDD" id="cd00609">
    <property type="entry name" value="AAT_like"/>
    <property type="match status" value="1"/>
</dbReference>
<keyword evidence="9" id="KW-1185">Reference proteome</keyword>
<keyword evidence="4 6" id="KW-0808">Transferase</keyword>
<keyword evidence="5 6" id="KW-0663">Pyridoxal phosphate</keyword>
<organism evidence="8 9">
    <name type="scientific">Calderihabitans maritimus</name>
    <dbReference type="NCBI Taxonomy" id="1246530"/>
    <lineage>
        <taxon>Bacteria</taxon>
        <taxon>Bacillati</taxon>
        <taxon>Bacillota</taxon>
        <taxon>Clostridia</taxon>
        <taxon>Neomoorellales</taxon>
        <taxon>Calderihabitantaceae</taxon>
        <taxon>Calderihabitans</taxon>
    </lineage>
</organism>
<comment type="cofactor">
    <cofactor evidence="1 6">
        <name>pyridoxal 5'-phosphate</name>
        <dbReference type="ChEBI" id="CHEBI:597326"/>
    </cofactor>
</comment>
<dbReference type="Pfam" id="PF00155">
    <property type="entry name" value="Aminotran_1_2"/>
    <property type="match status" value="1"/>
</dbReference>
<dbReference type="GO" id="GO:0004400">
    <property type="term" value="F:histidinol-phosphate transaminase activity"/>
    <property type="evidence" value="ECO:0007669"/>
    <property type="project" value="UniProtKB-UniRule"/>
</dbReference>
<dbReference type="EMBL" id="BDGJ01000010">
    <property type="protein sequence ID" value="GAW91266.1"/>
    <property type="molecule type" value="Genomic_DNA"/>
</dbReference>
<name>A0A1Z5HP07_9FIRM</name>
<evidence type="ECO:0000313" key="8">
    <source>
        <dbReference type="EMBL" id="GAW91266.1"/>
    </source>
</evidence>
<evidence type="ECO:0000256" key="2">
    <source>
        <dbReference type="ARBA" id="ARBA00011738"/>
    </source>
</evidence>
<comment type="pathway">
    <text evidence="6">Amino-acid biosynthesis; L-histidine biosynthesis; L-histidine from 5-phospho-alpha-D-ribose 1-diphosphate: step 7/9.</text>
</comment>
<dbReference type="HAMAP" id="MF_01023">
    <property type="entry name" value="HisC_aminotrans_2"/>
    <property type="match status" value="1"/>
</dbReference>
<dbReference type="Proteomes" id="UP000197032">
    <property type="component" value="Unassembled WGS sequence"/>
</dbReference>
<keyword evidence="6" id="KW-0028">Amino-acid biosynthesis</keyword>
<dbReference type="Gene3D" id="3.90.1150.10">
    <property type="entry name" value="Aspartate Aminotransferase, domain 1"/>
    <property type="match status" value="1"/>
</dbReference>
<evidence type="ECO:0000259" key="7">
    <source>
        <dbReference type="Pfam" id="PF00155"/>
    </source>
</evidence>
<protein>
    <recommendedName>
        <fullName evidence="6">Histidinol-phosphate aminotransferase</fullName>
        <ecNumber evidence="6">2.6.1.9</ecNumber>
    </recommendedName>
    <alternativeName>
        <fullName evidence="6">Imidazole acetol-phosphate transaminase</fullName>
    </alternativeName>
</protein>
<keyword evidence="6" id="KW-0368">Histidine biosynthesis</keyword>
<dbReference type="Gene3D" id="3.40.640.10">
    <property type="entry name" value="Type I PLP-dependent aspartate aminotransferase-like (Major domain)"/>
    <property type="match status" value="1"/>
</dbReference>
<dbReference type="InterPro" id="IPR004839">
    <property type="entry name" value="Aminotransferase_I/II_large"/>
</dbReference>
<accession>A0A1Z5HP07</accession>
<keyword evidence="3 6" id="KW-0032">Aminotransferase</keyword>
<comment type="similarity">
    <text evidence="6">Belongs to the class-II pyridoxal-phosphate-dependent aminotransferase family. Histidinol-phosphate aminotransferase subfamily.</text>
</comment>
<dbReference type="InterPro" id="IPR005861">
    <property type="entry name" value="HisP_aminotrans"/>
</dbReference>
<comment type="subunit">
    <text evidence="2 6">Homodimer.</text>
</comment>
<proteinExistence type="inferred from homology"/>
<evidence type="ECO:0000313" key="9">
    <source>
        <dbReference type="Proteomes" id="UP000197032"/>
    </source>
</evidence>
<dbReference type="InterPro" id="IPR050106">
    <property type="entry name" value="HistidinolP_aminotransfase"/>
</dbReference>
<evidence type="ECO:0000256" key="6">
    <source>
        <dbReference type="HAMAP-Rule" id="MF_01023"/>
    </source>
</evidence>